<proteinExistence type="predicted"/>
<evidence type="ECO:0000313" key="2">
    <source>
        <dbReference type="Proteomes" id="UP000281553"/>
    </source>
</evidence>
<protein>
    <submittedName>
        <fullName evidence="1">Uncharacterized protein</fullName>
    </submittedName>
</protein>
<dbReference type="AlphaFoldDB" id="A0A3P7P5J5"/>
<reference evidence="1 2" key="1">
    <citation type="submission" date="2018-11" db="EMBL/GenBank/DDBJ databases">
        <authorList>
            <consortium name="Pathogen Informatics"/>
        </authorList>
    </citation>
    <scope>NUCLEOTIDE SEQUENCE [LARGE SCALE GENOMIC DNA]</scope>
</reference>
<organism evidence="1 2">
    <name type="scientific">Dibothriocephalus latus</name>
    <name type="common">Fish tapeworm</name>
    <name type="synonym">Diphyllobothrium latum</name>
    <dbReference type="NCBI Taxonomy" id="60516"/>
    <lineage>
        <taxon>Eukaryota</taxon>
        <taxon>Metazoa</taxon>
        <taxon>Spiralia</taxon>
        <taxon>Lophotrochozoa</taxon>
        <taxon>Platyhelminthes</taxon>
        <taxon>Cestoda</taxon>
        <taxon>Eucestoda</taxon>
        <taxon>Diphyllobothriidea</taxon>
        <taxon>Diphyllobothriidae</taxon>
        <taxon>Dibothriocephalus</taxon>
    </lineage>
</organism>
<dbReference type="Gene3D" id="3.40.50.300">
    <property type="entry name" value="P-loop containing nucleotide triphosphate hydrolases"/>
    <property type="match status" value="1"/>
</dbReference>
<gene>
    <name evidence="1" type="ORF">DILT_LOCUS11263</name>
</gene>
<dbReference type="EMBL" id="UYRU01062506">
    <property type="protein sequence ID" value="VDN15432.1"/>
    <property type="molecule type" value="Genomic_DNA"/>
</dbReference>
<evidence type="ECO:0000313" key="1">
    <source>
        <dbReference type="EMBL" id="VDN15432.1"/>
    </source>
</evidence>
<name>A0A3P7P5J5_DIBLA</name>
<accession>A0A3P7P5J5</accession>
<dbReference type="OrthoDB" id="6232500at2759"/>
<keyword evidence="2" id="KW-1185">Reference proteome</keyword>
<dbReference type="InterPro" id="IPR027417">
    <property type="entry name" value="P-loop_NTPase"/>
</dbReference>
<sequence length="74" mass="8677">MTPWHFPPKQNSSEPVPFFFVGNKSDLARLREVPMTDVQKPSEDEYKLQLHDISAEGKDKKKGKMKLWEKLRCC</sequence>
<dbReference type="Proteomes" id="UP000281553">
    <property type="component" value="Unassembled WGS sequence"/>
</dbReference>